<sequence length="119" mass="14153">MTKNNWSPVEKRFFQRQDIQNQTTKIPYILVDNFPDLGFLTSLRFLEWVSKNPEGVISLPTGKTPEYFIKWTHHFLSNWNDKDLVYLRKENGLGIDQKPDLSQLKFVQIDEFYPMDPSQ</sequence>
<name>A0A381XWN4_9ZZZZ</name>
<proteinExistence type="predicted"/>
<feature type="non-terminal residue" evidence="1">
    <location>
        <position position="119"/>
    </location>
</feature>
<accession>A0A381XWN4</accession>
<reference evidence="1" key="1">
    <citation type="submission" date="2018-05" db="EMBL/GenBank/DDBJ databases">
        <authorList>
            <person name="Lanie J.A."/>
            <person name="Ng W.-L."/>
            <person name="Kazmierczak K.M."/>
            <person name="Andrzejewski T.M."/>
            <person name="Davidsen T.M."/>
            <person name="Wayne K.J."/>
            <person name="Tettelin H."/>
            <person name="Glass J.I."/>
            <person name="Rusch D."/>
            <person name="Podicherti R."/>
            <person name="Tsui H.-C.T."/>
            <person name="Winkler M.E."/>
        </authorList>
    </citation>
    <scope>NUCLEOTIDE SEQUENCE</scope>
</reference>
<evidence type="ECO:0008006" key="2">
    <source>
        <dbReference type="Google" id="ProtNLM"/>
    </source>
</evidence>
<evidence type="ECO:0000313" key="1">
    <source>
        <dbReference type="EMBL" id="SVA69216.1"/>
    </source>
</evidence>
<protein>
    <recommendedName>
        <fullName evidence="2">Glucosamine/galactosamine-6-phosphate isomerase domain-containing protein</fullName>
    </recommendedName>
</protein>
<dbReference type="AlphaFoldDB" id="A0A381XWN4"/>
<gene>
    <name evidence="1" type="ORF">METZ01_LOCUS122070</name>
</gene>
<dbReference type="Gene3D" id="3.40.50.1360">
    <property type="match status" value="1"/>
</dbReference>
<organism evidence="1">
    <name type="scientific">marine metagenome</name>
    <dbReference type="NCBI Taxonomy" id="408172"/>
    <lineage>
        <taxon>unclassified sequences</taxon>
        <taxon>metagenomes</taxon>
        <taxon>ecological metagenomes</taxon>
    </lineage>
</organism>
<dbReference type="EMBL" id="UINC01016664">
    <property type="protein sequence ID" value="SVA69216.1"/>
    <property type="molecule type" value="Genomic_DNA"/>
</dbReference>